<evidence type="ECO:0008006" key="6">
    <source>
        <dbReference type="Google" id="ProtNLM"/>
    </source>
</evidence>
<evidence type="ECO:0000256" key="1">
    <source>
        <dbReference type="SAM" id="MobiDB-lite"/>
    </source>
</evidence>
<dbReference type="RefSeq" id="WP_148398016.1">
    <property type="nucleotide sequence ID" value="NZ_JAJAGH010000007.1"/>
</dbReference>
<evidence type="ECO:0000313" key="4">
    <source>
        <dbReference type="EMBL" id="MCU7378675.1"/>
    </source>
</evidence>
<dbReference type="AlphaFoldDB" id="A0A9J6QUM3"/>
<proteinExistence type="predicted"/>
<gene>
    <name evidence="4" type="ORF">OBO34_09945</name>
</gene>
<feature type="compositionally biased region" description="Basic and acidic residues" evidence="1">
    <location>
        <begin position="318"/>
        <end position="328"/>
    </location>
</feature>
<feature type="signal peptide" evidence="3">
    <location>
        <begin position="1"/>
        <end position="23"/>
    </location>
</feature>
<evidence type="ECO:0000313" key="5">
    <source>
        <dbReference type="Proteomes" id="UP001065549"/>
    </source>
</evidence>
<keyword evidence="2" id="KW-0812">Transmembrane</keyword>
<comment type="caution">
    <text evidence="4">The sequence shown here is derived from an EMBL/GenBank/DDBJ whole genome shotgun (WGS) entry which is preliminary data.</text>
</comment>
<evidence type="ECO:0000256" key="3">
    <source>
        <dbReference type="SAM" id="SignalP"/>
    </source>
</evidence>
<feature type="transmembrane region" description="Helical" evidence="2">
    <location>
        <begin position="236"/>
        <end position="255"/>
    </location>
</feature>
<feature type="chain" id="PRO_5039947676" description="SHOCT domain-containing protein" evidence="3">
    <location>
        <begin position="24"/>
        <end position="362"/>
    </location>
</feature>
<sequence>MRKFRMLMLLMLIVLLAAPLSYGSEQTFGDGQVKIDLPENWQVVDEADREDVLRVVCSAEEKEVSQYMDYYHSLMMAEDPSADPKAMMQILYTTDYSDAAEMDFSDCTDEELEAFYQEQEGKSVLENAVLFLTFGVTETSDEMEILSNSWGKFIHAQMTETMQDGSKLYHQMYFTKKGSAVITLSLTTSGPPSKQSVGDIEEVVSSYSDDGWYDDYMMAADTDSYDDEYSDSDDGWMVYAFLIIIVVCAVIYVAAGKRTNSAAAGYGRRPADRKQEQVQMTAGETTGYPPASDKRKVRIKLPKTKSVTADGKSMQVRDSQEVKAKTPDESYLESLRTLMDSGLLTKEEYRDMVEAHNRNKRI</sequence>
<keyword evidence="2" id="KW-1133">Transmembrane helix</keyword>
<feature type="region of interest" description="Disordered" evidence="1">
    <location>
        <begin position="307"/>
        <end position="328"/>
    </location>
</feature>
<keyword evidence="5" id="KW-1185">Reference proteome</keyword>
<feature type="region of interest" description="Disordered" evidence="1">
    <location>
        <begin position="263"/>
        <end position="293"/>
    </location>
</feature>
<accession>A0A9J6QUM3</accession>
<name>A0A9J6QUM3_9FIRM</name>
<dbReference type="Proteomes" id="UP001065549">
    <property type="component" value="Unassembled WGS sequence"/>
</dbReference>
<evidence type="ECO:0000256" key="2">
    <source>
        <dbReference type="SAM" id="Phobius"/>
    </source>
</evidence>
<dbReference type="EMBL" id="JAOSHN010000003">
    <property type="protein sequence ID" value="MCU7378675.1"/>
    <property type="molecule type" value="Genomic_DNA"/>
</dbReference>
<reference evidence="4" key="1">
    <citation type="submission" date="2022-09" db="EMBL/GenBank/DDBJ databases">
        <title>Culturomic study of gut microbiota in children with autism spectrum disorder.</title>
        <authorList>
            <person name="Efimov B.A."/>
            <person name="Chaplin A.V."/>
            <person name="Sokolova S.R."/>
            <person name="Pikina A.P."/>
            <person name="Korzhanova M."/>
            <person name="Belova V."/>
            <person name="Korostin D."/>
        </authorList>
    </citation>
    <scope>NUCLEOTIDE SEQUENCE</scope>
    <source>
        <strain evidence="4">ASD5510</strain>
    </source>
</reference>
<organism evidence="4 5">
    <name type="scientific">Hominibacterium faecale</name>
    <dbReference type="NCBI Taxonomy" id="2839743"/>
    <lineage>
        <taxon>Bacteria</taxon>
        <taxon>Bacillati</taxon>
        <taxon>Bacillota</taxon>
        <taxon>Clostridia</taxon>
        <taxon>Peptostreptococcales</taxon>
        <taxon>Anaerovoracaceae</taxon>
        <taxon>Hominibacterium</taxon>
    </lineage>
</organism>
<keyword evidence="2" id="KW-0472">Membrane</keyword>
<keyword evidence="3" id="KW-0732">Signal</keyword>
<protein>
    <recommendedName>
        <fullName evidence="6">SHOCT domain-containing protein</fullName>
    </recommendedName>
</protein>